<dbReference type="InterPro" id="IPR050491">
    <property type="entry name" value="AmpC-like"/>
</dbReference>
<dbReference type="PANTHER" id="PTHR46825">
    <property type="entry name" value="D-ALANYL-D-ALANINE-CARBOXYPEPTIDASE/ENDOPEPTIDASE AMPH"/>
    <property type="match status" value="1"/>
</dbReference>
<dbReference type="PANTHER" id="PTHR46825:SF7">
    <property type="entry name" value="D-ALANYL-D-ALANINE CARBOXYPEPTIDASE"/>
    <property type="match status" value="1"/>
</dbReference>
<dbReference type="AlphaFoldDB" id="A0A2K8PR47"/>
<dbReference type="SUPFAM" id="SSF56601">
    <property type="entry name" value="beta-lactamase/transpeptidase-like"/>
    <property type="match status" value="1"/>
</dbReference>
<evidence type="ECO:0000313" key="1">
    <source>
        <dbReference type="EMBL" id="ATZ29232.1"/>
    </source>
</evidence>
<accession>A0A2K8PR47</accession>
<dbReference type="EMBL" id="CP024985">
    <property type="protein sequence ID" value="ATZ29232.1"/>
    <property type="molecule type" value="Genomic_DNA"/>
</dbReference>
<gene>
    <name evidence="1" type="ORF">SLAV_37335</name>
</gene>
<dbReference type="Gene3D" id="3.40.710.10">
    <property type="entry name" value="DD-peptidase/beta-lactamase superfamily"/>
    <property type="match status" value="1"/>
</dbReference>
<organism evidence="1 2">
    <name type="scientific">Streptomyces lavendulae subsp. lavendulae</name>
    <dbReference type="NCBI Taxonomy" id="58340"/>
    <lineage>
        <taxon>Bacteria</taxon>
        <taxon>Bacillati</taxon>
        <taxon>Actinomycetota</taxon>
        <taxon>Actinomycetes</taxon>
        <taxon>Kitasatosporales</taxon>
        <taxon>Streptomycetaceae</taxon>
        <taxon>Streptomyces</taxon>
    </lineage>
</organism>
<dbReference type="KEGG" id="slx:SLAV_37335"/>
<reference evidence="1 2" key="1">
    <citation type="submission" date="2017-11" db="EMBL/GenBank/DDBJ databases">
        <title>Complete genome sequence of Streptomyces lavendulae subsp. lavendulae CCM 3239 (formerly 'Streptomyces aureofaciens CCM 3239'), the producer of the angucycline-type antibiotic auricin.</title>
        <authorList>
            <person name="Busche T."/>
            <person name="Novakova R."/>
            <person name="Al'Dilaimi A."/>
            <person name="Homerova D."/>
            <person name="Feckova L."/>
            <person name="Rezuchova B."/>
            <person name="Mingyar E."/>
            <person name="Csolleiova D."/>
            <person name="Bekeova C."/>
            <person name="Winkler A."/>
            <person name="Sevcikova B."/>
            <person name="Kalinowski J."/>
            <person name="Kormanec J."/>
            <person name="Ruckert C."/>
        </authorList>
    </citation>
    <scope>NUCLEOTIDE SEQUENCE [LARGE SCALE GENOMIC DNA]</scope>
    <source>
        <strain evidence="1 2">CCM 3239</strain>
    </source>
</reference>
<dbReference type="Pfam" id="PF00144">
    <property type="entry name" value="Beta-lactamase"/>
    <property type="match status" value="1"/>
</dbReference>
<protein>
    <submittedName>
        <fullName evidence="1">Beta-lactamase</fullName>
    </submittedName>
</protein>
<keyword evidence="2" id="KW-1185">Reference proteome</keyword>
<dbReference type="Proteomes" id="UP000231791">
    <property type="component" value="Chromosome"/>
</dbReference>
<proteinExistence type="predicted"/>
<evidence type="ECO:0000313" key="2">
    <source>
        <dbReference type="Proteomes" id="UP000231791"/>
    </source>
</evidence>
<dbReference type="InterPro" id="IPR012338">
    <property type="entry name" value="Beta-lactam/transpept-like"/>
</dbReference>
<dbReference type="InterPro" id="IPR001466">
    <property type="entry name" value="Beta-lactam-related"/>
</dbReference>
<sequence>MALRQPGTDWNYSNTGYVVLGMIVDKATGRRWQEVAGRILKPLGMHHTCGGSYWSHEGGEAGYVTLNGATDDGGRTVTVSMSTSFNAPDETIRQQRAASDLVDRALCDTPGNGQGH</sequence>
<name>A0A2K8PR47_STRLA</name>